<dbReference type="Proteomes" id="UP001066276">
    <property type="component" value="Chromosome 2_2"/>
</dbReference>
<proteinExistence type="predicted"/>
<dbReference type="AlphaFoldDB" id="A0AAV7V438"/>
<reference evidence="1" key="1">
    <citation type="journal article" date="2022" name="bioRxiv">
        <title>Sequencing and chromosome-scale assembly of the giantPleurodeles waltlgenome.</title>
        <authorList>
            <person name="Brown T."/>
            <person name="Elewa A."/>
            <person name="Iarovenko S."/>
            <person name="Subramanian E."/>
            <person name="Araus A.J."/>
            <person name="Petzold A."/>
            <person name="Susuki M."/>
            <person name="Suzuki K.-i.T."/>
            <person name="Hayashi T."/>
            <person name="Toyoda A."/>
            <person name="Oliveira C."/>
            <person name="Osipova E."/>
            <person name="Leigh N.D."/>
            <person name="Simon A."/>
            <person name="Yun M.H."/>
        </authorList>
    </citation>
    <scope>NUCLEOTIDE SEQUENCE</scope>
    <source>
        <strain evidence="1">20211129_DDA</strain>
        <tissue evidence="1">Liver</tissue>
    </source>
</reference>
<evidence type="ECO:0000313" key="2">
    <source>
        <dbReference type="Proteomes" id="UP001066276"/>
    </source>
</evidence>
<protein>
    <submittedName>
        <fullName evidence="1">Uncharacterized protein</fullName>
    </submittedName>
</protein>
<accession>A0AAV7V438</accession>
<organism evidence="1 2">
    <name type="scientific">Pleurodeles waltl</name>
    <name type="common">Iberian ribbed newt</name>
    <dbReference type="NCBI Taxonomy" id="8319"/>
    <lineage>
        <taxon>Eukaryota</taxon>
        <taxon>Metazoa</taxon>
        <taxon>Chordata</taxon>
        <taxon>Craniata</taxon>
        <taxon>Vertebrata</taxon>
        <taxon>Euteleostomi</taxon>
        <taxon>Amphibia</taxon>
        <taxon>Batrachia</taxon>
        <taxon>Caudata</taxon>
        <taxon>Salamandroidea</taxon>
        <taxon>Salamandridae</taxon>
        <taxon>Pleurodelinae</taxon>
        <taxon>Pleurodeles</taxon>
    </lineage>
</organism>
<comment type="caution">
    <text evidence="1">The sequence shown here is derived from an EMBL/GenBank/DDBJ whole genome shotgun (WGS) entry which is preliminary data.</text>
</comment>
<name>A0AAV7V438_PLEWA</name>
<evidence type="ECO:0000313" key="1">
    <source>
        <dbReference type="EMBL" id="KAJ1194949.1"/>
    </source>
</evidence>
<keyword evidence="2" id="KW-1185">Reference proteome</keyword>
<dbReference type="EMBL" id="JANPWB010000004">
    <property type="protein sequence ID" value="KAJ1194949.1"/>
    <property type="molecule type" value="Genomic_DNA"/>
</dbReference>
<gene>
    <name evidence="1" type="ORF">NDU88_004233</name>
</gene>
<sequence>MELGDMRVGEGLGKELPVQYLPLSPSGLTSLDSGPVKNFVSGKCRVLDVASADGLNLTKLSTSGASDLHRHTGVGG</sequence>